<dbReference type="OrthoDB" id="6133115at2759"/>
<comment type="caution">
    <text evidence="1">The sequence shown here is derived from an EMBL/GenBank/DDBJ whole genome shotgun (WGS) entry which is preliminary data.</text>
</comment>
<gene>
    <name evidence="1" type="ORF">EHS25_004721</name>
</gene>
<accession>A0A427YUU8</accession>
<name>A0A427YUU8_9TREE</name>
<sequence>MKPLSTPFTTFTDRMRGRGNKALCIEYAITICCGLGSMLFGYDQGVFGGLLDGLLNAAEERAALSFVDELRRGVQDVLNGSDSWRTRPWLVLDADGEALWADDRRSEACREALATLRS</sequence>
<evidence type="ECO:0000313" key="1">
    <source>
        <dbReference type="EMBL" id="RSH94914.1"/>
    </source>
</evidence>
<organism evidence="1 2">
    <name type="scientific">Saitozyma podzolica</name>
    <dbReference type="NCBI Taxonomy" id="1890683"/>
    <lineage>
        <taxon>Eukaryota</taxon>
        <taxon>Fungi</taxon>
        <taxon>Dikarya</taxon>
        <taxon>Basidiomycota</taxon>
        <taxon>Agaricomycotina</taxon>
        <taxon>Tremellomycetes</taxon>
        <taxon>Tremellales</taxon>
        <taxon>Trimorphomycetaceae</taxon>
        <taxon>Saitozyma</taxon>
    </lineage>
</organism>
<protein>
    <submittedName>
        <fullName evidence="1">Uncharacterized protein</fullName>
    </submittedName>
</protein>
<reference evidence="1 2" key="1">
    <citation type="submission" date="2018-11" db="EMBL/GenBank/DDBJ databases">
        <title>Genome sequence of Saitozyma podzolica DSM 27192.</title>
        <authorList>
            <person name="Aliyu H."/>
            <person name="Gorte O."/>
            <person name="Ochsenreither K."/>
        </authorList>
    </citation>
    <scope>NUCLEOTIDE SEQUENCE [LARGE SCALE GENOMIC DNA]</scope>
    <source>
        <strain evidence="1 2">DSM 27192</strain>
    </source>
</reference>
<keyword evidence="2" id="KW-1185">Reference proteome</keyword>
<dbReference type="EMBL" id="RSCD01000002">
    <property type="protein sequence ID" value="RSH94914.1"/>
    <property type="molecule type" value="Genomic_DNA"/>
</dbReference>
<dbReference type="Proteomes" id="UP000279259">
    <property type="component" value="Unassembled WGS sequence"/>
</dbReference>
<evidence type="ECO:0000313" key="2">
    <source>
        <dbReference type="Proteomes" id="UP000279259"/>
    </source>
</evidence>
<proteinExistence type="predicted"/>
<dbReference type="AlphaFoldDB" id="A0A427YUU8"/>